<evidence type="ECO:0000256" key="3">
    <source>
        <dbReference type="ARBA" id="ARBA00023135"/>
    </source>
</evidence>
<comment type="caution">
    <text evidence="6">The sequence shown here is derived from an EMBL/GenBank/DDBJ whole genome shotgun (WGS) entry which is preliminary data.</text>
</comment>
<reference evidence="6 7" key="1">
    <citation type="submission" date="2017-08" db="EMBL/GenBank/DDBJ databases">
        <title>Acidophilic green algal genome provides insights into adaptation to an acidic environment.</title>
        <authorList>
            <person name="Hirooka S."/>
            <person name="Hirose Y."/>
            <person name="Kanesaki Y."/>
            <person name="Higuchi S."/>
            <person name="Fujiwara T."/>
            <person name="Onuma R."/>
            <person name="Era A."/>
            <person name="Ohbayashi R."/>
            <person name="Uzuka A."/>
            <person name="Nozaki H."/>
            <person name="Yoshikawa H."/>
            <person name="Miyagishima S.Y."/>
        </authorList>
    </citation>
    <scope>NUCLEOTIDE SEQUENCE [LARGE SCALE GENOMIC DNA]</scope>
    <source>
        <strain evidence="6 7">NIES-2499</strain>
    </source>
</reference>
<organism evidence="6 7">
    <name type="scientific">Chlamydomonas eustigma</name>
    <dbReference type="NCBI Taxonomy" id="1157962"/>
    <lineage>
        <taxon>Eukaryota</taxon>
        <taxon>Viridiplantae</taxon>
        <taxon>Chlorophyta</taxon>
        <taxon>core chlorophytes</taxon>
        <taxon>Chlorophyceae</taxon>
        <taxon>CS clade</taxon>
        <taxon>Chlamydomonadales</taxon>
        <taxon>Chlamydomonadaceae</taxon>
        <taxon>Chlamydomonas</taxon>
    </lineage>
</organism>
<evidence type="ECO:0000313" key="6">
    <source>
        <dbReference type="EMBL" id="GAX83355.1"/>
    </source>
</evidence>
<name>A0A250XJU0_9CHLO</name>
<dbReference type="STRING" id="1157962.A0A250XJU0"/>
<protein>
    <recommendedName>
        <fullName evidence="8">Signal recognition particle 19 kDa protein</fullName>
    </recommendedName>
</protein>
<dbReference type="AlphaFoldDB" id="A0A250XJU0"/>
<dbReference type="OrthoDB" id="2190947at2759"/>
<dbReference type="GO" id="GO:0008312">
    <property type="term" value="F:7S RNA binding"/>
    <property type="evidence" value="ECO:0007669"/>
    <property type="project" value="InterPro"/>
</dbReference>
<feature type="region of interest" description="Disordered" evidence="5">
    <location>
        <begin position="104"/>
        <end position="151"/>
    </location>
</feature>
<dbReference type="PANTHER" id="PTHR17453">
    <property type="entry name" value="SIGNAL RECOGNITION PARTICLE 19 KD PROTEIN"/>
    <property type="match status" value="1"/>
</dbReference>
<evidence type="ECO:0000256" key="4">
    <source>
        <dbReference type="ARBA" id="ARBA00023274"/>
    </source>
</evidence>
<keyword evidence="3" id="KW-0733">Signal recognition particle</keyword>
<keyword evidence="4" id="KW-0687">Ribonucleoprotein</keyword>
<dbReference type="PANTHER" id="PTHR17453:SF0">
    <property type="entry name" value="SIGNAL RECOGNITION PARTICLE 19 KDA PROTEIN"/>
    <property type="match status" value="1"/>
</dbReference>
<dbReference type="Proteomes" id="UP000232323">
    <property type="component" value="Unassembled WGS sequence"/>
</dbReference>
<gene>
    <name evidence="6" type="ORF">CEUSTIGMA_g10780.t1</name>
</gene>
<feature type="compositionally biased region" description="Low complexity" evidence="5">
    <location>
        <begin position="116"/>
        <end position="141"/>
    </location>
</feature>
<evidence type="ECO:0000256" key="1">
    <source>
        <dbReference type="ARBA" id="ARBA00004496"/>
    </source>
</evidence>
<dbReference type="EMBL" id="BEGY01000097">
    <property type="protein sequence ID" value="GAX83355.1"/>
    <property type="molecule type" value="Genomic_DNA"/>
</dbReference>
<dbReference type="InterPro" id="IPR036521">
    <property type="entry name" value="SRP19-like_sf"/>
</dbReference>
<keyword evidence="2" id="KW-0963">Cytoplasm</keyword>
<accession>A0A250XJU0</accession>
<dbReference type="Pfam" id="PF01922">
    <property type="entry name" value="SRP19"/>
    <property type="match status" value="1"/>
</dbReference>
<comment type="subcellular location">
    <subcellularLocation>
        <location evidence="1">Cytoplasm</location>
    </subcellularLocation>
</comment>
<evidence type="ECO:0000313" key="7">
    <source>
        <dbReference type="Proteomes" id="UP000232323"/>
    </source>
</evidence>
<dbReference type="InterPro" id="IPR002778">
    <property type="entry name" value="Signal_recog_particle_SRP19"/>
</dbReference>
<dbReference type="GO" id="GO:0006617">
    <property type="term" value="P:SRP-dependent cotranslational protein targeting to membrane, signal sequence recognition"/>
    <property type="evidence" value="ECO:0007669"/>
    <property type="project" value="TreeGrafter"/>
</dbReference>
<sequence length="151" mass="16717">MSFTYDKRIIVYPHYITAGKTVAEGRRLPKELACADPNVLDMSESCKELNIPHIIEDKHYPRDWFIRCRLRVELKRPDGSFYNPEITNRRSLLIKIAQLVSKHKSKNPVPTFSGIPSPTAALPVPAAADGASAASSSAASSKGNNKKKKGR</sequence>
<dbReference type="GO" id="GO:0005786">
    <property type="term" value="C:signal recognition particle, endoplasmic reticulum targeting"/>
    <property type="evidence" value="ECO:0007669"/>
    <property type="project" value="UniProtKB-KW"/>
</dbReference>
<evidence type="ECO:0000256" key="5">
    <source>
        <dbReference type="SAM" id="MobiDB-lite"/>
    </source>
</evidence>
<evidence type="ECO:0008006" key="8">
    <source>
        <dbReference type="Google" id="ProtNLM"/>
    </source>
</evidence>
<proteinExistence type="predicted"/>
<dbReference type="SUPFAM" id="SSF69695">
    <property type="entry name" value="SRP19"/>
    <property type="match status" value="1"/>
</dbReference>
<keyword evidence="7" id="KW-1185">Reference proteome</keyword>
<evidence type="ECO:0000256" key="2">
    <source>
        <dbReference type="ARBA" id="ARBA00022490"/>
    </source>
</evidence>
<dbReference type="Gene3D" id="3.30.56.30">
    <property type="entry name" value="Signal recognition particle, SRP19-like subunit"/>
    <property type="match status" value="1"/>
</dbReference>